<accession>A0A5N0UQE2</accession>
<dbReference type="AlphaFoldDB" id="A0A5N0UQE2"/>
<feature type="DNA-binding region" description="H-T-H motif" evidence="2">
    <location>
        <begin position="38"/>
        <end position="57"/>
    </location>
</feature>
<keyword evidence="5" id="KW-1185">Reference proteome</keyword>
<protein>
    <submittedName>
        <fullName evidence="4">Helix-turn-helix transcriptional regulator</fullName>
    </submittedName>
</protein>
<comment type="caution">
    <text evidence="4">The sequence shown here is derived from an EMBL/GenBank/DDBJ whole genome shotgun (WGS) entry which is preliminary data.</text>
</comment>
<dbReference type="InterPro" id="IPR009057">
    <property type="entry name" value="Homeodomain-like_sf"/>
</dbReference>
<dbReference type="EMBL" id="VMNW02000089">
    <property type="protein sequence ID" value="KAA9152305.1"/>
    <property type="molecule type" value="Genomic_DNA"/>
</dbReference>
<dbReference type="InterPro" id="IPR036271">
    <property type="entry name" value="Tet_transcr_reg_TetR-rel_C_sf"/>
</dbReference>
<dbReference type="Gene3D" id="1.10.357.10">
    <property type="entry name" value="Tetracycline Repressor, domain 2"/>
    <property type="match status" value="1"/>
</dbReference>
<dbReference type="RefSeq" id="WP_144753345.1">
    <property type="nucleotide sequence ID" value="NZ_VMNW02000089.1"/>
</dbReference>
<dbReference type="InterPro" id="IPR050109">
    <property type="entry name" value="HTH-type_TetR-like_transc_reg"/>
</dbReference>
<keyword evidence="1 2" id="KW-0238">DNA-binding</keyword>
<dbReference type="SUPFAM" id="SSF46689">
    <property type="entry name" value="Homeodomain-like"/>
    <property type="match status" value="1"/>
</dbReference>
<dbReference type="GO" id="GO:0003700">
    <property type="term" value="F:DNA-binding transcription factor activity"/>
    <property type="evidence" value="ECO:0007669"/>
    <property type="project" value="TreeGrafter"/>
</dbReference>
<name>A0A5N0UQE2_9PSEU</name>
<evidence type="ECO:0000313" key="5">
    <source>
        <dbReference type="Proteomes" id="UP000319769"/>
    </source>
</evidence>
<sequence length="196" mass="21009">MDAETARPPRRRDAAATRKDLLTAARQLISQRGVEGTSTRDVAATAGVNQALVYRYFGSKEKLLAEAVGESEEQAEALFEETPLADLPRAVLNHALDLSATAGDRPTSISALLTGANDETIRAILKERIDGSFGAELGARLSGPDAVLRAELFGALITGVSFLREKIGTNALSEVDREKLGDYVEAMIQPLLDKET</sequence>
<organism evidence="4 5">
    <name type="scientific">Amycolatopsis acidicola</name>
    <dbReference type="NCBI Taxonomy" id="2596893"/>
    <lineage>
        <taxon>Bacteria</taxon>
        <taxon>Bacillati</taxon>
        <taxon>Actinomycetota</taxon>
        <taxon>Actinomycetes</taxon>
        <taxon>Pseudonocardiales</taxon>
        <taxon>Pseudonocardiaceae</taxon>
        <taxon>Amycolatopsis</taxon>
    </lineage>
</organism>
<dbReference type="Pfam" id="PF17920">
    <property type="entry name" value="TetR_C_16"/>
    <property type="match status" value="1"/>
</dbReference>
<evidence type="ECO:0000313" key="4">
    <source>
        <dbReference type="EMBL" id="KAA9152305.1"/>
    </source>
</evidence>
<dbReference type="PRINTS" id="PR00455">
    <property type="entry name" value="HTHTETR"/>
</dbReference>
<dbReference type="PANTHER" id="PTHR30055:SF235">
    <property type="entry name" value="TRANSCRIPTIONAL REGULATORY PROTEIN"/>
    <property type="match status" value="1"/>
</dbReference>
<gene>
    <name evidence="4" type="ORF">FPZ12_037105</name>
</gene>
<dbReference type="Pfam" id="PF00440">
    <property type="entry name" value="TetR_N"/>
    <property type="match status" value="1"/>
</dbReference>
<dbReference type="PROSITE" id="PS01081">
    <property type="entry name" value="HTH_TETR_1"/>
    <property type="match status" value="1"/>
</dbReference>
<evidence type="ECO:0000256" key="2">
    <source>
        <dbReference type="PROSITE-ProRule" id="PRU00335"/>
    </source>
</evidence>
<dbReference type="InterPro" id="IPR023772">
    <property type="entry name" value="DNA-bd_HTH_TetR-type_CS"/>
</dbReference>
<dbReference type="PROSITE" id="PS50977">
    <property type="entry name" value="HTH_TETR_2"/>
    <property type="match status" value="1"/>
</dbReference>
<dbReference type="SUPFAM" id="SSF48498">
    <property type="entry name" value="Tetracyclin repressor-like, C-terminal domain"/>
    <property type="match status" value="1"/>
</dbReference>
<dbReference type="Gene3D" id="1.10.10.60">
    <property type="entry name" value="Homeodomain-like"/>
    <property type="match status" value="1"/>
</dbReference>
<dbReference type="OrthoDB" id="3210235at2"/>
<dbReference type="InterPro" id="IPR001647">
    <property type="entry name" value="HTH_TetR"/>
</dbReference>
<dbReference type="GO" id="GO:0000976">
    <property type="term" value="F:transcription cis-regulatory region binding"/>
    <property type="evidence" value="ECO:0007669"/>
    <property type="project" value="TreeGrafter"/>
</dbReference>
<proteinExistence type="predicted"/>
<dbReference type="Proteomes" id="UP000319769">
    <property type="component" value="Unassembled WGS sequence"/>
</dbReference>
<dbReference type="PANTHER" id="PTHR30055">
    <property type="entry name" value="HTH-TYPE TRANSCRIPTIONAL REGULATOR RUTR"/>
    <property type="match status" value="1"/>
</dbReference>
<feature type="domain" description="HTH tetR-type" evidence="3">
    <location>
        <begin position="15"/>
        <end position="75"/>
    </location>
</feature>
<reference evidence="4" key="1">
    <citation type="submission" date="2019-09" db="EMBL/GenBank/DDBJ databases">
        <authorList>
            <person name="Teo W.F.A."/>
            <person name="Duangmal K."/>
        </authorList>
    </citation>
    <scope>NUCLEOTIDE SEQUENCE [LARGE SCALE GENOMIC DNA]</scope>
    <source>
        <strain evidence="4">K81G1</strain>
    </source>
</reference>
<evidence type="ECO:0000259" key="3">
    <source>
        <dbReference type="PROSITE" id="PS50977"/>
    </source>
</evidence>
<evidence type="ECO:0000256" key="1">
    <source>
        <dbReference type="ARBA" id="ARBA00023125"/>
    </source>
</evidence>
<dbReference type="InterPro" id="IPR041678">
    <property type="entry name" value="TetR_C_16"/>
</dbReference>